<evidence type="ECO:0000313" key="1">
    <source>
        <dbReference type="EMBL" id="BAX82442.1"/>
    </source>
</evidence>
<name>A0A1Y1CR88_9BACT</name>
<evidence type="ECO:0000313" key="2">
    <source>
        <dbReference type="Proteomes" id="UP000218267"/>
    </source>
</evidence>
<dbReference type="Proteomes" id="UP000218267">
    <property type="component" value="Chromosome"/>
</dbReference>
<dbReference type="AlphaFoldDB" id="A0A1Y1CR88"/>
<protein>
    <submittedName>
        <fullName evidence="1">Uncharacterized protein</fullName>
    </submittedName>
</protein>
<organism evidence="1 2">
    <name type="scientific">Labilibaculum antarcticum</name>
    <dbReference type="NCBI Taxonomy" id="1717717"/>
    <lineage>
        <taxon>Bacteria</taxon>
        <taxon>Pseudomonadati</taxon>
        <taxon>Bacteroidota</taxon>
        <taxon>Bacteroidia</taxon>
        <taxon>Marinilabiliales</taxon>
        <taxon>Marinifilaceae</taxon>
        <taxon>Labilibaculum</taxon>
    </lineage>
</organism>
<dbReference type="EMBL" id="AP018042">
    <property type="protein sequence ID" value="BAX82442.1"/>
    <property type="molecule type" value="Genomic_DNA"/>
</dbReference>
<keyword evidence="2" id="KW-1185">Reference proteome</keyword>
<reference evidence="1 2" key="1">
    <citation type="journal article" date="2018" name="Mar. Genomics">
        <title>Complete genome sequence of Marinifilaceae bacterium strain SPP2, isolated from the Antarctic marine sediment.</title>
        <authorList>
            <person name="Watanabe M."/>
            <person name="Kojima H."/>
            <person name="Fukui M."/>
        </authorList>
    </citation>
    <scope>NUCLEOTIDE SEQUENCE [LARGE SCALE GENOMIC DNA]</scope>
    <source>
        <strain evidence="1 2">SPP2</strain>
    </source>
</reference>
<sequence length="394" mass="45497">MKKFQKILEGLKDKSPIPLLLENGYTPLTIKTEIIETFKPYFKNHSNLEKYAIDFLVPDWINFLRISIIHTGIENDIKTVLDAYDQAKVKNYESTTDVLSKMIPFHLESGNKYWSFLNLEVNKKGLEIYEFAQTSMKDISNIIEGISKSVYVENVLINKIRRGKLIDVEKTMSNKLGNLIQDLIDNSDYGSIFIVPKENIKLSDWRNIGAHHTYSIIDDRIRCESGEGIRKVTFDIDRNELFERINYCMRTTEILNMAHKIFGFDNLPEISKRIDKDKRNARPEIGFLMFSSALMSQGFEIQNVNYDSANASLELFDLTQGDPKDRGIHSSQLLNRLWLLTNSKSLEIKYFRNNGELYLTSSIGSEIFEQIEKDDTKGTSYFAENVNFKLKNGG</sequence>
<accession>A0A1Y1CR88</accession>
<reference evidence="2" key="2">
    <citation type="journal article" date="2020" name="Antonie Van Leeuwenhoek">
        <title>Labilibaculum antarcticum sp. nov., a novel facultative anaerobic, psychrotorelant bacterium isolated from marine sediment of Antarctica.</title>
        <authorList>
            <person name="Watanabe M."/>
            <person name="Kojima H."/>
            <person name="Fukui M."/>
        </authorList>
    </citation>
    <scope>NUCLEOTIDE SEQUENCE [LARGE SCALE GENOMIC DNA]</scope>
    <source>
        <strain evidence="2">SPP2</strain>
    </source>
</reference>
<dbReference type="KEGG" id="mbas:ALGA_4151"/>
<proteinExistence type="predicted"/>
<gene>
    <name evidence="1" type="ORF">ALGA_4151</name>
</gene>